<comment type="caution">
    <text evidence="1">The sequence shown here is derived from an EMBL/GenBank/DDBJ whole genome shotgun (WGS) entry which is preliminary data.</text>
</comment>
<organism evidence="1 2">
    <name type="scientific">Psychrosphaera algicola</name>
    <dbReference type="NCBI Taxonomy" id="3023714"/>
    <lineage>
        <taxon>Bacteria</taxon>
        <taxon>Pseudomonadati</taxon>
        <taxon>Pseudomonadota</taxon>
        <taxon>Gammaproteobacteria</taxon>
        <taxon>Alteromonadales</taxon>
        <taxon>Pseudoalteromonadaceae</taxon>
        <taxon>Psychrosphaera</taxon>
    </lineage>
</organism>
<dbReference type="RefSeq" id="WP_272181905.1">
    <property type="nucleotide sequence ID" value="NZ_JAQOMS010000002.1"/>
</dbReference>
<name>A0ABT5FHZ7_9GAMM</name>
<dbReference type="EMBL" id="JAQOMS010000002">
    <property type="protein sequence ID" value="MDC2890814.1"/>
    <property type="molecule type" value="Genomic_DNA"/>
</dbReference>
<gene>
    <name evidence="1" type="ORF">PN838_21310</name>
</gene>
<accession>A0ABT5FHZ7</accession>
<evidence type="ECO:0000313" key="2">
    <source>
        <dbReference type="Proteomes" id="UP001528411"/>
    </source>
</evidence>
<keyword evidence="2" id="KW-1185">Reference proteome</keyword>
<protein>
    <submittedName>
        <fullName evidence="1">Uncharacterized protein</fullName>
    </submittedName>
</protein>
<proteinExistence type="predicted"/>
<reference evidence="1 2" key="1">
    <citation type="submission" date="2023-01" db="EMBL/GenBank/DDBJ databases">
        <title>Psychrosphaera sp. nov., isolated from marine algae.</title>
        <authorList>
            <person name="Bayburt H."/>
            <person name="Choi B.J."/>
            <person name="Kim J.M."/>
            <person name="Choi D.G."/>
            <person name="Jeon C.O."/>
        </authorList>
    </citation>
    <scope>NUCLEOTIDE SEQUENCE [LARGE SCALE GENOMIC DNA]</scope>
    <source>
        <strain evidence="1 2">G1-22</strain>
    </source>
</reference>
<sequence>MNGDCGSGGAPAEDIGDKEFESIEVYKDKAIVNTKSGESFQLVSVSSGQMNQQFANSATVEDVGKPSESSKSDFGSGIKSFAKTVVNSFKKGGFIGAALAPSTLANGELSEAQLTEGYIEGAYQAGIQVGVTDAENHRGNSLAVIGEQQTRVIREAKNMGALQIRPSWPDMYKFGSEFMNSFSKSVRDQISVAYNRGWVNGIMNSGFRIVDIGRAMDYRNKPISEWYKAELKEIAKRQYLNYERQMVFDTYNFPSYGR</sequence>
<evidence type="ECO:0000313" key="1">
    <source>
        <dbReference type="EMBL" id="MDC2890814.1"/>
    </source>
</evidence>
<dbReference type="Proteomes" id="UP001528411">
    <property type="component" value="Unassembled WGS sequence"/>
</dbReference>